<evidence type="ECO:0000313" key="3">
    <source>
        <dbReference type="Proteomes" id="UP000003751"/>
    </source>
</evidence>
<name>E7QRT4_HALPU</name>
<proteinExistence type="predicted"/>
<reference evidence="4" key="2">
    <citation type="submission" date="2016-11" db="EMBL/GenBank/DDBJ databases">
        <authorList>
            <person name="Varghese N."/>
            <person name="Submissions S."/>
        </authorList>
    </citation>
    <scope>NUCLEOTIDE SEQUENCE [LARGE SCALE GENOMIC DNA]</scope>
    <source>
        <strain evidence="4">DX253</strain>
    </source>
</reference>
<evidence type="ECO:0000313" key="2">
    <source>
        <dbReference type="EMBL" id="SHK15196.1"/>
    </source>
</evidence>
<reference evidence="1 3" key="1">
    <citation type="journal article" date="2014" name="ISME J.">
        <title>Trehalose/2-sulfotrehalose biosynthesis and glycine-betaine uptake are widely spread mechanisms for osmoadaptation in the Halobacteriales.</title>
        <authorList>
            <person name="Youssef N.H."/>
            <person name="Savage-Ashlock K.N."/>
            <person name="McCully A.L."/>
            <person name="Luedtke B."/>
            <person name="Shaw E.I."/>
            <person name="Hoff W.D."/>
            <person name="Elshahed M.S."/>
        </authorList>
    </citation>
    <scope>NUCLEOTIDE SEQUENCE [LARGE SCALE GENOMIC DNA]</scope>
    <source>
        <strain evidence="1 3">DX253</strain>
    </source>
</reference>
<dbReference type="EMBL" id="AEMG01000006">
    <property type="protein sequence ID" value="EFW92703.1"/>
    <property type="molecule type" value="Genomic_DNA"/>
</dbReference>
<protein>
    <submittedName>
        <fullName evidence="1">Uncharacterized protein</fullName>
    </submittedName>
</protein>
<dbReference type="Proteomes" id="UP000003751">
    <property type="component" value="Unassembled WGS sequence"/>
</dbReference>
<evidence type="ECO:0000313" key="1">
    <source>
        <dbReference type="EMBL" id="EFW92703.1"/>
    </source>
</evidence>
<accession>E7QRT4</accession>
<dbReference type="PATRIC" id="fig|797209.4.peg.1500"/>
<organism evidence="1 3">
    <name type="scientific">Haladaptatus paucihalophilus DX253</name>
    <dbReference type="NCBI Taxonomy" id="797209"/>
    <lineage>
        <taxon>Archaea</taxon>
        <taxon>Methanobacteriati</taxon>
        <taxon>Methanobacteriota</taxon>
        <taxon>Stenosarchaea group</taxon>
        <taxon>Halobacteria</taxon>
        <taxon>Halobacteriales</taxon>
        <taxon>Haladaptataceae</taxon>
        <taxon>Haladaptatus</taxon>
    </lineage>
</organism>
<dbReference type="AlphaFoldDB" id="E7QRT4"/>
<gene>
    <name evidence="2" type="ORF">SAMN05444342_0754</name>
    <name evidence="1" type="ORF">ZOD2009_07534</name>
</gene>
<dbReference type="Proteomes" id="UP000184203">
    <property type="component" value="Unassembled WGS sequence"/>
</dbReference>
<keyword evidence="4" id="KW-1185">Reference proteome</keyword>
<sequence>MMTDRTLEPNEVTEGMAVAFDWSPEKSSGGGTVEGKITRVWQPDDDVQEFTVEADDGTVWNVYTEYRRPPVERVELSGDRNGTEPDAKTVGRLDEIVRA</sequence>
<dbReference type="RefSeq" id="WP_007978528.1">
    <property type="nucleotide sequence ID" value="NZ_AEMG01000006.1"/>
</dbReference>
<evidence type="ECO:0000313" key="4">
    <source>
        <dbReference type="Proteomes" id="UP000184203"/>
    </source>
</evidence>
<dbReference type="EMBL" id="FRAN01000001">
    <property type="protein sequence ID" value="SHK15196.1"/>
    <property type="molecule type" value="Genomic_DNA"/>
</dbReference>
<reference evidence="2" key="3">
    <citation type="submission" date="2016-11" db="EMBL/GenBank/DDBJ databases">
        <authorList>
            <person name="Jaros S."/>
            <person name="Januszkiewicz K."/>
            <person name="Wedrychowicz H."/>
        </authorList>
    </citation>
    <scope>NUCLEOTIDE SEQUENCE [LARGE SCALE GENOMIC DNA]</scope>
    <source>
        <strain evidence="2">DX253</strain>
    </source>
</reference>
<dbReference type="STRING" id="797209.GCA_000376445_00186"/>